<keyword evidence="3" id="KW-0732">Signal</keyword>
<comment type="cofactor">
    <cofactor evidence="2">
        <name>FAD</name>
        <dbReference type="ChEBI" id="CHEBI:57692"/>
    </cofactor>
</comment>
<dbReference type="GO" id="GO:0044550">
    <property type="term" value="P:secondary metabolite biosynthetic process"/>
    <property type="evidence" value="ECO:0007669"/>
    <property type="project" value="TreeGrafter"/>
</dbReference>
<protein>
    <submittedName>
        <fullName evidence="5">GMC oxidoreductase-like protein</fullName>
    </submittedName>
</protein>
<evidence type="ECO:0000259" key="4">
    <source>
        <dbReference type="PROSITE" id="PS00624"/>
    </source>
</evidence>
<dbReference type="InterPro" id="IPR036188">
    <property type="entry name" value="FAD/NAD-bd_sf"/>
</dbReference>
<dbReference type="PROSITE" id="PS00624">
    <property type="entry name" value="GMC_OXRED_2"/>
    <property type="match status" value="1"/>
</dbReference>
<feature type="binding site" evidence="2">
    <location>
        <position position="275"/>
    </location>
    <ligand>
        <name>FAD</name>
        <dbReference type="ChEBI" id="CHEBI:57692"/>
    </ligand>
</feature>
<dbReference type="InterPro" id="IPR000172">
    <property type="entry name" value="GMC_OxRdtase_N"/>
</dbReference>
<dbReference type="GO" id="GO:0050660">
    <property type="term" value="F:flavin adenine dinucleotide binding"/>
    <property type="evidence" value="ECO:0007669"/>
    <property type="project" value="InterPro"/>
</dbReference>
<organism evidence="5 6">
    <name type="scientific">Cladorrhinum samala</name>
    <dbReference type="NCBI Taxonomy" id="585594"/>
    <lineage>
        <taxon>Eukaryota</taxon>
        <taxon>Fungi</taxon>
        <taxon>Dikarya</taxon>
        <taxon>Ascomycota</taxon>
        <taxon>Pezizomycotina</taxon>
        <taxon>Sordariomycetes</taxon>
        <taxon>Sordariomycetidae</taxon>
        <taxon>Sordariales</taxon>
        <taxon>Podosporaceae</taxon>
        <taxon>Cladorrhinum</taxon>
    </lineage>
</organism>
<dbReference type="InterPro" id="IPR007867">
    <property type="entry name" value="GMC_OxRtase_C"/>
</dbReference>
<dbReference type="Pfam" id="PF05199">
    <property type="entry name" value="GMC_oxred_C"/>
    <property type="match status" value="1"/>
</dbReference>
<dbReference type="GO" id="GO:0016614">
    <property type="term" value="F:oxidoreductase activity, acting on CH-OH group of donors"/>
    <property type="evidence" value="ECO:0007669"/>
    <property type="project" value="InterPro"/>
</dbReference>
<proteinExistence type="inferred from homology"/>
<dbReference type="SUPFAM" id="SSF51905">
    <property type="entry name" value="FAD/NAD(P)-binding domain"/>
    <property type="match status" value="1"/>
</dbReference>
<evidence type="ECO:0000313" key="5">
    <source>
        <dbReference type="EMBL" id="KAK4461502.1"/>
    </source>
</evidence>
<keyword evidence="6" id="KW-1185">Reference proteome</keyword>
<evidence type="ECO:0000313" key="6">
    <source>
        <dbReference type="Proteomes" id="UP001321749"/>
    </source>
</evidence>
<dbReference type="Proteomes" id="UP001321749">
    <property type="component" value="Unassembled WGS sequence"/>
</dbReference>
<dbReference type="PANTHER" id="PTHR11552:SF115">
    <property type="entry name" value="DEHYDROGENASE XPTC-RELATED"/>
    <property type="match status" value="1"/>
</dbReference>
<dbReference type="PANTHER" id="PTHR11552">
    <property type="entry name" value="GLUCOSE-METHANOL-CHOLINE GMC OXIDOREDUCTASE"/>
    <property type="match status" value="1"/>
</dbReference>
<dbReference type="PIRSF" id="PIRSF000137">
    <property type="entry name" value="Alcohol_oxidase"/>
    <property type="match status" value="1"/>
</dbReference>
<comment type="similarity">
    <text evidence="1">Belongs to the GMC oxidoreductase family.</text>
</comment>
<gene>
    <name evidence="5" type="ORF">QBC42DRAFT_203559</name>
</gene>
<dbReference type="SUPFAM" id="SSF54373">
    <property type="entry name" value="FAD-linked reductases, C-terminal domain"/>
    <property type="match status" value="1"/>
</dbReference>
<accession>A0AAV9HLL6</accession>
<evidence type="ECO:0000256" key="3">
    <source>
        <dbReference type="SAM" id="SignalP"/>
    </source>
</evidence>
<name>A0AAV9HLL6_9PEZI</name>
<dbReference type="Gene3D" id="3.50.50.60">
    <property type="entry name" value="FAD/NAD(P)-binding domain"/>
    <property type="match status" value="1"/>
</dbReference>
<dbReference type="Pfam" id="PF00732">
    <property type="entry name" value="GMC_oxred_N"/>
    <property type="match status" value="1"/>
</dbReference>
<reference evidence="5" key="2">
    <citation type="submission" date="2023-06" db="EMBL/GenBank/DDBJ databases">
        <authorList>
            <consortium name="Lawrence Berkeley National Laboratory"/>
            <person name="Mondo S.J."/>
            <person name="Hensen N."/>
            <person name="Bonometti L."/>
            <person name="Westerberg I."/>
            <person name="Brannstrom I.O."/>
            <person name="Guillou S."/>
            <person name="Cros-Aarteil S."/>
            <person name="Calhoun S."/>
            <person name="Haridas S."/>
            <person name="Kuo A."/>
            <person name="Pangilinan J."/>
            <person name="Riley R."/>
            <person name="Labutti K."/>
            <person name="Andreopoulos B."/>
            <person name="Lipzen A."/>
            <person name="Chen C."/>
            <person name="Yanf M."/>
            <person name="Daum C."/>
            <person name="Ng V."/>
            <person name="Clum A."/>
            <person name="Steindorff A."/>
            <person name="Ohm R."/>
            <person name="Martin F."/>
            <person name="Silar P."/>
            <person name="Natvig D."/>
            <person name="Lalanne C."/>
            <person name="Gautier V."/>
            <person name="Ament-Velasquez S.L."/>
            <person name="Kruys A."/>
            <person name="Hutchinson M.I."/>
            <person name="Powell A.J."/>
            <person name="Barry K."/>
            <person name="Miller A.N."/>
            <person name="Grigoriev I.V."/>
            <person name="Debuchy R."/>
            <person name="Gladieux P."/>
            <person name="Thoren M.H."/>
            <person name="Johannesson H."/>
        </authorList>
    </citation>
    <scope>NUCLEOTIDE SEQUENCE</scope>
    <source>
        <strain evidence="5">PSN324</strain>
    </source>
</reference>
<feature type="chain" id="PRO_5043698541" evidence="3">
    <location>
        <begin position="23"/>
        <end position="632"/>
    </location>
</feature>
<sequence length="632" mass="68257">MVLSRWAVAIGGLLHAAVLTSADRAQSLAHSKILTRGEDVQEQYDYIVVGGGTAGLTVADRLTEKGKYSVLVIEFGVFQNSSSVTTVSYGFFGLIDPALNFNITSVPQTGLNGRTVDVIVGKMLGGSSGHNGLQVHRGQKADYDRWGSYFGRRSQWSWDGLLPYFKKAWHFHPPSPELARANNIKYDARYWGTSSNIHASFPTYAFPFLKTEIAAFGEIPGVQFPPDSGAGLPGAFWYPTSADPGPMLRSFSRTGHWDGVAQTRSNYHTVTGQKVLKVLFKNKRATGVTFVPANATSGKYARSVKAKKEVILAAGTIHTPQILQGSGVGPAKLLREAKIDVVVDLPGVGTNFQDHPFQVGALFNLTKFTAHPDPNDLFLNQTFLAEAQAEYNANRTGPLSIASGNAASFLPLRVISPTAFSQIADKCEAQDPAAYLPPGTDKTVVDGYAAQIRAHARDLRGAGSAVYNLFVRGTYNEGSAIYLHPLSRGIIKINSADPYFAEPIIDYRALSNPADADILVEFTRFTRRFFLDTSLSNYGPVELWPGANVTSPADIITALRSFMIPSSFHPVGTAPMMPRKLGGVVDEDLLVYGVSGLSVVDASIMPDLPGAYTQQTVYAIAEKAADLIKARA</sequence>
<dbReference type="AlphaFoldDB" id="A0AAV9HLL6"/>
<feature type="domain" description="Glucose-methanol-choline oxidoreductase N-terminal" evidence="4">
    <location>
        <begin position="315"/>
        <end position="329"/>
    </location>
</feature>
<dbReference type="InterPro" id="IPR012132">
    <property type="entry name" value="GMC_OxRdtase"/>
</dbReference>
<feature type="signal peptide" evidence="3">
    <location>
        <begin position="1"/>
        <end position="22"/>
    </location>
</feature>
<dbReference type="EMBL" id="MU864990">
    <property type="protein sequence ID" value="KAK4461502.1"/>
    <property type="molecule type" value="Genomic_DNA"/>
</dbReference>
<comment type="caution">
    <text evidence="5">The sequence shown here is derived from an EMBL/GenBank/DDBJ whole genome shotgun (WGS) entry which is preliminary data.</text>
</comment>
<keyword evidence="2" id="KW-0285">Flavoprotein</keyword>
<evidence type="ECO:0000256" key="2">
    <source>
        <dbReference type="PIRSR" id="PIRSR000137-2"/>
    </source>
</evidence>
<keyword evidence="2" id="KW-0274">FAD</keyword>
<evidence type="ECO:0000256" key="1">
    <source>
        <dbReference type="ARBA" id="ARBA00010790"/>
    </source>
</evidence>
<dbReference type="Gene3D" id="3.30.560.10">
    <property type="entry name" value="Glucose Oxidase, domain 3"/>
    <property type="match status" value="1"/>
</dbReference>
<reference evidence="5" key="1">
    <citation type="journal article" date="2023" name="Mol. Phylogenet. Evol.">
        <title>Genome-scale phylogeny and comparative genomics of the fungal order Sordariales.</title>
        <authorList>
            <person name="Hensen N."/>
            <person name="Bonometti L."/>
            <person name="Westerberg I."/>
            <person name="Brannstrom I.O."/>
            <person name="Guillou S."/>
            <person name="Cros-Aarteil S."/>
            <person name="Calhoun S."/>
            <person name="Haridas S."/>
            <person name="Kuo A."/>
            <person name="Mondo S."/>
            <person name="Pangilinan J."/>
            <person name="Riley R."/>
            <person name="LaButti K."/>
            <person name="Andreopoulos B."/>
            <person name="Lipzen A."/>
            <person name="Chen C."/>
            <person name="Yan M."/>
            <person name="Daum C."/>
            <person name="Ng V."/>
            <person name="Clum A."/>
            <person name="Steindorff A."/>
            <person name="Ohm R.A."/>
            <person name="Martin F."/>
            <person name="Silar P."/>
            <person name="Natvig D.O."/>
            <person name="Lalanne C."/>
            <person name="Gautier V."/>
            <person name="Ament-Velasquez S.L."/>
            <person name="Kruys A."/>
            <person name="Hutchinson M.I."/>
            <person name="Powell A.J."/>
            <person name="Barry K."/>
            <person name="Miller A.N."/>
            <person name="Grigoriev I.V."/>
            <person name="Debuchy R."/>
            <person name="Gladieux P."/>
            <person name="Hiltunen Thoren M."/>
            <person name="Johannesson H."/>
        </authorList>
    </citation>
    <scope>NUCLEOTIDE SEQUENCE</scope>
    <source>
        <strain evidence="5">PSN324</strain>
    </source>
</reference>